<dbReference type="InterPro" id="IPR008964">
    <property type="entry name" value="Invasin/intimin_cell_adhesion"/>
</dbReference>
<reference evidence="3" key="1">
    <citation type="submission" date="2016-11" db="EMBL/GenBank/DDBJ databases">
        <authorList>
            <person name="Varghese N."/>
            <person name="Submissions S."/>
        </authorList>
    </citation>
    <scope>NUCLEOTIDE SEQUENCE [LARGE SCALE GENOMIC DNA]</scope>
    <source>
        <strain evidence="3">DSM 11792</strain>
    </source>
</reference>
<dbReference type="RefSeq" id="WP_073162263.1">
    <property type="nucleotide sequence ID" value="NZ_FQUW01000004.1"/>
</dbReference>
<accession>A0A1M4S7Z5</accession>
<name>A0A1M4S7Z5_9FIRM</name>
<dbReference type="Gene3D" id="2.60.40.1080">
    <property type="match status" value="1"/>
</dbReference>
<organism evidence="2 3">
    <name type="scientific">Desulfofundulus australicus DSM 11792</name>
    <dbReference type="NCBI Taxonomy" id="1121425"/>
    <lineage>
        <taxon>Bacteria</taxon>
        <taxon>Bacillati</taxon>
        <taxon>Bacillota</taxon>
        <taxon>Clostridia</taxon>
        <taxon>Eubacteriales</taxon>
        <taxon>Peptococcaceae</taxon>
        <taxon>Desulfofundulus</taxon>
    </lineage>
</organism>
<feature type="signal peptide" evidence="1">
    <location>
        <begin position="1"/>
        <end position="28"/>
    </location>
</feature>
<evidence type="ECO:0000313" key="2">
    <source>
        <dbReference type="EMBL" id="SHE28157.1"/>
    </source>
</evidence>
<dbReference type="EMBL" id="FQUW01000004">
    <property type="protein sequence ID" value="SHE28157.1"/>
    <property type="molecule type" value="Genomic_DNA"/>
</dbReference>
<proteinExistence type="predicted"/>
<dbReference type="OrthoDB" id="2867478at2"/>
<evidence type="ECO:0000313" key="3">
    <source>
        <dbReference type="Proteomes" id="UP000184196"/>
    </source>
</evidence>
<dbReference type="Proteomes" id="UP000184196">
    <property type="component" value="Unassembled WGS sequence"/>
</dbReference>
<protein>
    <recommendedName>
        <fullName evidence="4">Ig-like domain (Group 3)</fullName>
    </recommendedName>
</protein>
<gene>
    <name evidence="2" type="ORF">SAMN02745218_00006</name>
</gene>
<sequence length="860" mass="92631">MVRTRRKVWSVLAVLMVLSLVLSSVAYAAPLAVKVTAQDNKVYNYDYTKLGTSQALANHFKNSFQWAFMNNKKVVIDDSAGVKVDFDSTFKYGGSYADTVQAVLGGSEPQGEALQPTHNMVEENGQVVEKPVETEPGQLEVVSVSAINPTTVEVTFNQEDVEFTKSDVTVKNTETNTKQYVKAVTIEKGVATIEFYEALESGNTYDFIFNIGEETVTASYKFVVAEVAKIVATNQVVPAEVPTAIKYKVYDVNGLDVTDDVQVEFESTVPITNGEITLGNSETAFVVIKYTNEDGTVIKSDRITVKGETPKVAKLLNWTLATGSVNFDDEGYVQNKLVKAGTTPEFYLQVEDQFGNKHDLQNSNILENTIVTYESLDKTVALVDKNTGVVTPIATGTVPVKIMFSQNGVTYFSETVEITVGEQAKFSAIELNKTDITLSSSLLTPESVTLTFKDQFGDKIVLSNATVTATVKTGTGIITLDSTTETITGTNATFTINPVQGKEGTATVEFAVEGTTIKAVVNVTVVKAGAVADYTVEGFKSQLNKYNDPATEENESQMTLKVYAVDANGVKVNQVVEYLAGEIEGVSDGVSIVDSTIVIDASNFEAGKSYDVTIKVGSLPVFSGTFEVVDTTPKPTVELTKSSLTVGVGQNIVDCLKEAFEVTGKLGDQPVTADNITDVLFSTDNSSIIENGVVASEGSATFVIRGVVINDVTIELDNELLNITAVAPSLTYTGLQESYTVRTEEPSGSDNNFINGTPIKVTLTNNTSVTWDKVRIAPVDVNNIQLWAYDNVSEQWYDINKVGWGPPAGFMLTPGYTADTDVYVGASVAGSYDVTVKLINVDNNKVITSITGTINVVNAE</sequence>
<dbReference type="SUPFAM" id="SSF49373">
    <property type="entry name" value="Invasin/intimin cell-adhesion fragments"/>
    <property type="match status" value="1"/>
</dbReference>
<keyword evidence="1" id="KW-0732">Signal</keyword>
<dbReference type="AlphaFoldDB" id="A0A1M4S7Z5"/>
<feature type="chain" id="PRO_5013177585" description="Ig-like domain (Group 3)" evidence="1">
    <location>
        <begin position="29"/>
        <end position="860"/>
    </location>
</feature>
<evidence type="ECO:0000256" key="1">
    <source>
        <dbReference type="SAM" id="SignalP"/>
    </source>
</evidence>
<evidence type="ECO:0008006" key="4">
    <source>
        <dbReference type="Google" id="ProtNLM"/>
    </source>
</evidence>
<keyword evidence="3" id="KW-1185">Reference proteome</keyword>